<dbReference type="Proteomes" id="UP000620559">
    <property type="component" value="Unassembled WGS sequence"/>
</dbReference>
<organism evidence="2 3">
    <name type="scientific">Plectonema cf. radiosum LEGE 06105</name>
    <dbReference type="NCBI Taxonomy" id="945769"/>
    <lineage>
        <taxon>Bacteria</taxon>
        <taxon>Bacillati</taxon>
        <taxon>Cyanobacteriota</taxon>
        <taxon>Cyanophyceae</taxon>
        <taxon>Oscillatoriophycideae</taxon>
        <taxon>Oscillatoriales</taxon>
        <taxon>Microcoleaceae</taxon>
        <taxon>Plectonema</taxon>
    </lineage>
</organism>
<name>A0A8J7F668_9CYAN</name>
<keyword evidence="1" id="KW-0812">Transmembrane</keyword>
<protein>
    <submittedName>
        <fullName evidence="2">Uncharacterized protein</fullName>
    </submittedName>
</protein>
<comment type="caution">
    <text evidence="2">The sequence shown here is derived from an EMBL/GenBank/DDBJ whole genome shotgun (WGS) entry which is preliminary data.</text>
</comment>
<gene>
    <name evidence="2" type="ORF">IQ247_26240</name>
</gene>
<sequence>MDRKALGMAIFMGLYVPLFTGISVTIHRLTHSTTKQNNKIIIVHRQFEKQSFELVNKNSIFNLDTSKSFSFSTDILESNSLNFYKLLPPAYVRDNNNLLQNLDFNQIAIAESKVSVTSALPDKPAKKNSQ</sequence>
<dbReference type="EMBL" id="JADEWL010000140">
    <property type="protein sequence ID" value="MBE9216120.1"/>
    <property type="molecule type" value="Genomic_DNA"/>
</dbReference>
<keyword evidence="1" id="KW-0472">Membrane</keyword>
<proteinExistence type="predicted"/>
<keyword evidence="3" id="KW-1185">Reference proteome</keyword>
<keyword evidence="1" id="KW-1133">Transmembrane helix</keyword>
<dbReference type="RefSeq" id="WP_193924522.1">
    <property type="nucleotide sequence ID" value="NZ_JADEWL010000140.1"/>
</dbReference>
<accession>A0A8J7F668</accession>
<evidence type="ECO:0000313" key="3">
    <source>
        <dbReference type="Proteomes" id="UP000620559"/>
    </source>
</evidence>
<evidence type="ECO:0000313" key="2">
    <source>
        <dbReference type="EMBL" id="MBE9216120.1"/>
    </source>
</evidence>
<feature type="transmembrane region" description="Helical" evidence="1">
    <location>
        <begin position="6"/>
        <end position="26"/>
    </location>
</feature>
<evidence type="ECO:0000256" key="1">
    <source>
        <dbReference type="SAM" id="Phobius"/>
    </source>
</evidence>
<reference evidence="2" key="1">
    <citation type="submission" date="2020-10" db="EMBL/GenBank/DDBJ databases">
        <authorList>
            <person name="Castelo-Branco R."/>
            <person name="Eusebio N."/>
            <person name="Adriana R."/>
            <person name="Vieira A."/>
            <person name="Brugerolle De Fraissinette N."/>
            <person name="Rezende De Castro R."/>
            <person name="Schneider M.P."/>
            <person name="Vasconcelos V."/>
            <person name="Leao P.N."/>
        </authorList>
    </citation>
    <scope>NUCLEOTIDE SEQUENCE</scope>
    <source>
        <strain evidence="2">LEGE 06105</strain>
    </source>
</reference>
<dbReference type="AlphaFoldDB" id="A0A8J7F668"/>